<evidence type="ECO:0000259" key="2">
    <source>
        <dbReference type="Pfam" id="PF12674"/>
    </source>
</evidence>
<protein>
    <recommendedName>
        <fullName evidence="2">Putative zinc ribbon domain-containing protein</fullName>
    </recommendedName>
</protein>
<name>A0A6B0Y505_9RHOB</name>
<proteinExistence type="predicted"/>
<dbReference type="InterPro" id="IPR025868">
    <property type="entry name" value="Zn_ribbon_dom_put"/>
</dbReference>
<gene>
    <name evidence="3" type="ORF">F4Y60_12130</name>
</gene>
<evidence type="ECO:0000313" key="3">
    <source>
        <dbReference type="EMBL" id="MXY34809.1"/>
    </source>
</evidence>
<sequence>MGQRCQSCGMPFSKDPEGGGSESDGSRSGKYCSICYADGSFRHPDVSVKEFQAHCVDAMSANGMPRIMAWLLTRGIPRLERWAG</sequence>
<comment type="caution">
    <text evidence="3">The sequence shown here is derived from an EMBL/GenBank/DDBJ whole genome shotgun (WGS) entry which is preliminary data.</text>
</comment>
<dbReference type="EMBL" id="VXRY01000497">
    <property type="protein sequence ID" value="MXY34809.1"/>
    <property type="molecule type" value="Genomic_DNA"/>
</dbReference>
<accession>A0A6B0Y505</accession>
<feature type="domain" description="Putative zinc ribbon" evidence="2">
    <location>
        <begin position="5"/>
        <end position="82"/>
    </location>
</feature>
<reference evidence="3" key="1">
    <citation type="submission" date="2019-09" db="EMBL/GenBank/DDBJ databases">
        <title>Characterisation of the sponge microbiome using genome-centric metagenomics.</title>
        <authorList>
            <person name="Engelberts J.P."/>
            <person name="Robbins S.J."/>
            <person name="De Goeij J.M."/>
            <person name="Aranda M."/>
            <person name="Bell S.C."/>
            <person name="Webster N.S."/>
        </authorList>
    </citation>
    <scope>NUCLEOTIDE SEQUENCE</scope>
    <source>
        <strain evidence="3">SB0664_bin_43</strain>
    </source>
</reference>
<feature type="region of interest" description="Disordered" evidence="1">
    <location>
        <begin position="1"/>
        <end position="27"/>
    </location>
</feature>
<organism evidence="3">
    <name type="scientific">Boseongicola sp. SB0664_bin_43</name>
    <dbReference type="NCBI Taxonomy" id="2604844"/>
    <lineage>
        <taxon>Bacteria</taxon>
        <taxon>Pseudomonadati</taxon>
        <taxon>Pseudomonadota</taxon>
        <taxon>Alphaproteobacteria</taxon>
        <taxon>Rhodobacterales</taxon>
        <taxon>Paracoccaceae</taxon>
        <taxon>Boseongicola</taxon>
    </lineage>
</organism>
<evidence type="ECO:0000256" key="1">
    <source>
        <dbReference type="SAM" id="MobiDB-lite"/>
    </source>
</evidence>
<dbReference type="Pfam" id="PF12674">
    <property type="entry name" value="Zn_ribbon_2"/>
    <property type="match status" value="1"/>
</dbReference>
<dbReference type="AlphaFoldDB" id="A0A6B0Y505"/>